<dbReference type="EMBL" id="CAJVAS010000014">
    <property type="protein sequence ID" value="CAG7632816.1"/>
    <property type="molecule type" value="Genomic_DNA"/>
</dbReference>
<accession>A0A916K609</accession>
<sequence length="187" mass="21266">MGSHRRHGTILYRRGRSKRRTIIRRKWPLGRARVKRTAWGSLQNGGFEKATPIQADYWSVSSNDIYFENDYPLFGSRYAVIALSRGEQAVLSQVTLPLHDTDYKLTFWLKRAASPMNGTIRISLIGSSLLPLTYKASAAPYGQWRKFVVTISRRALEPGRSHTLSIRFKAVGSNLLLHMDHVALLPK</sequence>
<gene>
    <name evidence="1" type="ORF">PAESOLCIP111_03418</name>
</gene>
<keyword evidence="2" id="KW-1185">Reference proteome</keyword>
<organism evidence="1 2">
    <name type="scientific">Paenibacillus solanacearum</name>
    <dbReference type="NCBI Taxonomy" id="2048548"/>
    <lineage>
        <taxon>Bacteria</taxon>
        <taxon>Bacillati</taxon>
        <taxon>Bacillota</taxon>
        <taxon>Bacilli</taxon>
        <taxon>Bacillales</taxon>
        <taxon>Paenibacillaceae</taxon>
        <taxon>Paenibacillus</taxon>
    </lineage>
</organism>
<dbReference type="AlphaFoldDB" id="A0A916K609"/>
<reference evidence="1" key="1">
    <citation type="submission" date="2021-06" db="EMBL/GenBank/DDBJ databases">
        <authorList>
            <person name="Criscuolo A."/>
        </authorList>
    </citation>
    <scope>NUCLEOTIDE SEQUENCE</scope>
    <source>
        <strain evidence="1">CIP111600</strain>
    </source>
</reference>
<protein>
    <recommendedName>
        <fullName evidence="3">CBM-cenC domain-containing protein</fullName>
    </recommendedName>
</protein>
<comment type="caution">
    <text evidence="1">The sequence shown here is derived from an EMBL/GenBank/DDBJ whole genome shotgun (WGS) entry which is preliminary data.</text>
</comment>
<name>A0A916K609_9BACL</name>
<evidence type="ECO:0008006" key="3">
    <source>
        <dbReference type="Google" id="ProtNLM"/>
    </source>
</evidence>
<proteinExistence type="predicted"/>
<dbReference type="RefSeq" id="WP_218093172.1">
    <property type="nucleotide sequence ID" value="NZ_CAJVAS010000014.1"/>
</dbReference>
<evidence type="ECO:0000313" key="1">
    <source>
        <dbReference type="EMBL" id="CAG7632816.1"/>
    </source>
</evidence>
<evidence type="ECO:0000313" key="2">
    <source>
        <dbReference type="Proteomes" id="UP000693672"/>
    </source>
</evidence>
<dbReference type="Proteomes" id="UP000693672">
    <property type="component" value="Unassembled WGS sequence"/>
</dbReference>